<evidence type="ECO:0000313" key="2">
    <source>
        <dbReference type="Proteomes" id="UP000613113"/>
    </source>
</evidence>
<accession>A0ABR6YM99</accession>
<sequence length="111" mass="12266">MQKQIKMESAMAMLTQATAINHVFDEGAEELGCGPVLYALELNGRLCLVCRDDDTERMIVVPVDRWELENLVEAIDDPLSVLSLHELDSKSLEKVAARTIAAFALPAKTTH</sequence>
<name>A0ABR6YM99_9BURK</name>
<dbReference type="Proteomes" id="UP000613113">
    <property type="component" value="Unassembled WGS sequence"/>
</dbReference>
<protein>
    <submittedName>
        <fullName evidence="1">Uncharacterized protein</fullName>
    </submittedName>
</protein>
<comment type="caution">
    <text evidence="1">The sequence shown here is derived from an EMBL/GenBank/DDBJ whole genome shotgun (WGS) entry which is preliminary data.</text>
</comment>
<evidence type="ECO:0000313" key="1">
    <source>
        <dbReference type="EMBL" id="MBC3884938.1"/>
    </source>
</evidence>
<dbReference type="RefSeq" id="WP_186862500.1">
    <property type="nucleotide sequence ID" value="NZ_JACOGC010000002.1"/>
</dbReference>
<reference evidence="1 2" key="1">
    <citation type="submission" date="2020-08" db="EMBL/GenBank/DDBJ databases">
        <title>Novel species isolated from subtropical streams in China.</title>
        <authorList>
            <person name="Lu H."/>
        </authorList>
    </citation>
    <scope>NUCLEOTIDE SEQUENCE [LARGE SCALE GENOMIC DNA]</scope>
    <source>
        <strain evidence="1 2">FT31W</strain>
    </source>
</reference>
<organism evidence="1 2">
    <name type="scientific">Undibacterium griseum</name>
    <dbReference type="NCBI Taxonomy" id="2762295"/>
    <lineage>
        <taxon>Bacteria</taxon>
        <taxon>Pseudomonadati</taxon>
        <taxon>Pseudomonadota</taxon>
        <taxon>Betaproteobacteria</taxon>
        <taxon>Burkholderiales</taxon>
        <taxon>Oxalobacteraceae</taxon>
        <taxon>Undibacterium</taxon>
    </lineage>
</organism>
<proteinExistence type="predicted"/>
<keyword evidence="2" id="KW-1185">Reference proteome</keyword>
<gene>
    <name evidence="1" type="ORF">H8K27_07350</name>
</gene>
<dbReference type="EMBL" id="JACOGC010000002">
    <property type="protein sequence ID" value="MBC3884938.1"/>
    <property type="molecule type" value="Genomic_DNA"/>
</dbReference>